<evidence type="ECO:0000313" key="3">
    <source>
        <dbReference type="EMBL" id="EFY88227.1"/>
    </source>
</evidence>
<feature type="compositionally biased region" description="Polar residues" evidence="1">
    <location>
        <begin position="549"/>
        <end position="558"/>
    </location>
</feature>
<dbReference type="AlphaFoldDB" id="E9E752"/>
<dbReference type="HOGENOM" id="CLU_034758_0_0_1"/>
<organism evidence="4">
    <name type="scientific">Metarhizium acridum (strain CQMa 102)</name>
    <dbReference type="NCBI Taxonomy" id="655827"/>
    <lineage>
        <taxon>Eukaryota</taxon>
        <taxon>Fungi</taxon>
        <taxon>Dikarya</taxon>
        <taxon>Ascomycota</taxon>
        <taxon>Pezizomycotina</taxon>
        <taxon>Sordariomycetes</taxon>
        <taxon>Hypocreomycetidae</taxon>
        <taxon>Hypocreales</taxon>
        <taxon>Clavicipitaceae</taxon>
        <taxon>Metarhizium</taxon>
    </lineage>
</organism>
<dbReference type="InParanoid" id="E9E752"/>
<evidence type="ECO:0000256" key="2">
    <source>
        <dbReference type="SAM" id="Phobius"/>
    </source>
</evidence>
<keyword evidence="4" id="KW-1185">Reference proteome</keyword>
<accession>E9E752</accession>
<keyword evidence="2" id="KW-1133">Transmembrane helix</keyword>
<feature type="compositionally biased region" description="Polar residues" evidence="1">
    <location>
        <begin position="452"/>
        <end position="463"/>
    </location>
</feature>
<dbReference type="Proteomes" id="UP000002499">
    <property type="component" value="Unassembled WGS sequence"/>
</dbReference>
<feature type="transmembrane region" description="Helical" evidence="2">
    <location>
        <begin position="263"/>
        <end position="286"/>
    </location>
</feature>
<feature type="compositionally biased region" description="Polar residues" evidence="1">
    <location>
        <begin position="435"/>
        <end position="444"/>
    </location>
</feature>
<protein>
    <submittedName>
        <fullName evidence="3">Uncharacterized protein</fullName>
    </submittedName>
</protein>
<feature type="transmembrane region" description="Helical" evidence="2">
    <location>
        <begin position="306"/>
        <end position="330"/>
    </location>
</feature>
<dbReference type="OrthoDB" id="4941332at2759"/>
<dbReference type="EMBL" id="GL698514">
    <property type="protein sequence ID" value="EFY88227.1"/>
    <property type="molecule type" value="Genomic_DNA"/>
</dbReference>
<feature type="transmembrane region" description="Helical" evidence="2">
    <location>
        <begin position="150"/>
        <end position="176"/>
    </location>
</feature>
<feature type="region of interest" description="Disordered" evidence="1">
    <location>
        <begin position="537"/>
        <end position="558"/>
    </location>
</feature>
<feature type="transmembrane region" description="Helical" evidence="2">
    <location>
        <begin position="6"/>
        <end position="24"/>
    </location>
</feature>
<feature type="transmembrane region" description="Helical" evidence="2">
    <location>
        <begin position="98"/>
        <end position="120"/>
    </location>
</feature>
<dbReference type="STRING" id="655827.E9E752"/>
<dbReference type="eggNOG" id="ENOG502RKV2">
    <property type="taxonomic scope" value="Eukaryota"/>
</dbReference>
<feature type="region of interest" description="Disordered" evidence="1">
    <location>
        <begin position="435"/>
        <end position="480"/>
    </location>
</feature>
<reference evidence="3 4" key="1">
    <citation type="journal article" date="2011" name="PLoS Genet.">
        <title>Genome sequencing and comparative transcriptomics of the model entomopathogenic fungi Metarhizium anisopliae and M. acridum.</title>
        <authorList>
            <person name="Gao Q."/>
            <person name="Jin K."/>
            <person name="Ying S.H."/>
            <person name="Zhang Y."/>
            <person name="Xiao G."/>
            <person name="Shang Y."/>
            <person name="Duan Z."/>
            <person name="Hu X."/>
            <person name="Xie X.Q."/>
            <person name="Zhou G."/>
            <person name="Peng G."/>
            <person name="Luo Z."/>
            <person name="Huang W."/>
            <person name="Wang B."/>
            <person name="Fang W."/>
            <person name="Wang S."/>
            <person name="Zhong Y."/>
            <person name="Ma L.J."/>
            <person name="St Leger R.J."/>
            <person name="Zhao G.P."/>
            <person name="Pei Y."/>
            <person name="Feng M.G."/>
            <person name="Xia Y."/>
            <person name="Wang C."/>
        </authorList>
    </citation>
    <scope>NUCLEOTIDE SEQUENCE [LARGE SCALE GENOMIC DNA]</scope>
    <source>
        <strain evidence="3 4">CQMa 102</strain>
    </source>
</reference>
<sequence>MGNVVTISQIFQGIGGLISWFLSWKRILRGLSPRSVRRSFLEFKRDYGAFRAILLVFIFPDVRHGLDRIQREILDPPVDGALAAEKAMSLKESISDHCITLCGPVCVSCSPLLSLFPFLLLHGLTCDSAKQACSVAQLSLLGLSLHNLILLHWVAAAALAFSLTTGTLSTFLAFVLHRHVDSLLEPSDLKKWFGRPADKRGTSAEVDRLVGEDSTRSLKHEQGGEATCGTNCPDREVRAKELTKSMRWKNVSFHAAFMMKIPAVLSVWSSGAFLIGIGVYLVSYWASNPEAPASGTVDASQGGGNFLVILVVYIVAMALGLLLVLVPSVLKYIQDAPIRQLDEVANPKNGRSKLDFEERFGDFEEYFEDSGERFKDFKECCRNFKQTFRCFNELYADFEDVFWESIGEPESSGTQADEHSNILLNDSAIISGNTTARENTQTRKSCQEETRQGNSIAKEATQSDVEEDEVGTGYASPEEGLGHSQGQFLSSIYGSHVEQQISELMKCRMQRMIGVQERNIARLRLMLLKEELKQKKTEAPVSASVCTPEGSSFPNQEY</sequence>
<evidence type="ECO:0000256" key="1">
    <source>
        <dbReference type="SAM" id="MobiDB-lite"/>
    </source>
</evidence>
<gene>
    <name evidence="3" type="ORF">MAC_05700</name>
</gene>
<proteinExistence type="predicted"/>
<keyword evidence="2" id="KW-0472">Membrane</keyword>
<name>E9E752_METAQ</name>
<keyword evidence="2" id="KW-0812">Transmembrane</keyword>
<evidence type="ECO:0000313" key="4">
    <source>
        <dbReference type="Proteomes" id="UP000002499"/>
    </source>
</evidence>